<organism evidence="1 2">
    <name type="scientific">Tothia fuscella</name>
    <dbReference type="NCBI Taxonomy" id="1048955"/>
    <lineage>
        <taxon>Eukaryota</taxon>
        <taxon>Fungi</taxon>
        <taxon>Dikarya</taxon>
        <taxon>Ascomycota</taxon>
        <taxon>Pezizomycotina</taxon>
        <taxon>Dothideomycetes</taxon>
        <taxon>Pleosporomycetidae</taxon>
        <taxon>Venturiales</taxon>
        <taxon>Cylindrosympodiaceae</taxon>
        <taxon>Tothia</taxon>
    </lineage>
</organism>
<dbReference type="Gene3D" id="3.30.420.10">
    <property type="entry name" value="Ribonuclease H-like superfamily/Ribonuclease H"/>
    <property type="match status" value="1"/>
</dbReference>
<dbReference type="GO" id="GO:0003676">
    <property type="term" value="F:nucleic acid binding"/>
    <property type="evidence" value="ECO:0007669"/>
    <property type="project" value="InterPro"/>
</dbReference>
<proteinExistence type="predicted"/>
<reference evidence="1" key="1">
    <citation type="journal article" date="2020" name="Stud. Mycol.">
        <title>101 Dothideomycetes genomes: a test case for predicting lifestyles and emergence of pathogens.</title>
        <authorList>
            <person name="Haridas S."/>
            <person name="Albert R."/>
            <person name="Binder M."/>
            <person name="Bloem J."/>
            <person name="Labutti K."/>
            <person name="Salamov A."/>
            <person name="Andreopoulos B."/>
            <person name="Baker S."/>
            <person name="Barry K."/>
            <person name="Bills G."/>
            <person name="Bluhm B."/>
            <person name="Cannon C."/>
            <person name="Castanera R."/>
            <person name="Culley D."/>
            <person name="Daum C."/>
            <person name="Ezra D."/>
            <person name="Gonzalez J."/>
            <person name="Henrissat B."/>
            <person name="Kuo A."/>
            <person name="Liang C."/>
            <person name="Lipzen A."/>
            <person name="Lutzoni F."/>
            <person name="Magnuson J."/>
            <person name="Mondo S."/>
            <person name="Nolan M."/>
            <person name="Ohm R."/>
            <person name="Pangilinan J."/>
            <person name="Park H.-J."/>
            <person name="Ramirez L."/>
            <person name="Alfaro M."/>
            <person name="Sun H."/>
            <person name="Tritt A."/>
            <person name="Yoshinaga Y."/>
            <person name="Zwiers L.-H."/>
            <person name="Turgeon B."/>
            <person name="Goodwin S."/>
            <person name="Spatafora J."/>
            <person name="Crous P."/>
            <person name="Grigoriev I."/>
        </authorList>
    </citation>
    <scope>NUCLEOTIDE SEQUENCE</scope>
    <source>
        <strain evidence="1">CBS 130266</strain>
    </source>
</reference>
<dbReference type="AlphaFoldDB" id="A0A9P4TWG0"/>
<evidence type="ECO:0008006" key="3">
    <source>
        <dbReference type="Google" id="ProtNLM"/>
    </source>
</evidence>
<evidence type="ECO:0000313" key="2">
    <source>
        <dbReference type="Proteomes" id="UP000800235"/>
    </source>
</evidence>
<name>A0A9P4TWG0_9PEZI</name>
<sequence>MSIDVYIKDILEPEVLPWIQRGDDFVLKEDRDGAHGTSSQNKVRTWKKNNNLKFFFNNSQSPDLAPIENCWQPVKSYVRKFNHWDPEDCKELAQEYWYHGLKQSIINRWIDSMPQRLKYVIEGEGRMTAW</sequence>
<comment type="caution">
    <text evidence="1">The sequence shown here is derived from an EMBL/GenBank/DDBJ whole genome shotgun (WGS) entry which is preliminary data.</text>
</comment>
<dbReference type="EMBL" id="MU007063">
    <property type="protein sequence ID" value="KAF2426580.1"/>
    <property type="molecule type" value="Genomic_DNA"/>
</dbReference>
<dbReference type="Proteomes" id="UP000800235">
    <property type="component" value="Unassembled WGS sequence"/>
</dbReference>
<dbReference type="InterPro" id="IPR036397">
    <property type="entry name" value="RNaseH_sf"/>
</dbReference>
<dbReference type="OrthoDB" id="3943628at2759"/>
<accession>A0A9P4TWG0</accession>
<keyword evidence="2" id="KW-1185">Reference proteome</keyword>
<gene>
    <name evidence="1" type="ORF">EJ08DRAFT_369789</name>
</gene>
<evidence type="ECO:0000313" key="1">
    <source>
        <dbReference type="EMBL" id="KAF2426580.1"/>
    </source>
</evidence>
<protein>
    <recommendedName>
        <fullName evidence="3">Tc1-like transposase DDE domain-containing protein</fullName>
    </recommendedName>
</protein>